<feature type="transmembrane region" description="Helical" evidence="2">
    <location>
        <begin position="59"/>
        <end position="79"/>
    </location>
</feature>
<proteinExistence type="predicted"/>
<dbReference type="RefSeq" id="WP_289161887.1">
    <property type="nucleotide sequence ID" value="NZ_JASZZN010000001.1"/>
</dbReference>
<keyword evidence="2" id="KW-0472">Membrane</keyword>
<accession>A0ABT7PCC6</accession>
<name>A0ABT7PCC6_9BACT</name>
<reference evidence="3 4" key="1">
    <citation type="submission" date="2023-06" db="EMBL/GenBank/DDBJ databases">
        <title>Roseiconus lacunae JC819 isolated from Gulf of Mannar region, Tamil Nadu.</title>
        <authorList>
            <person name="Pk S."/>
            <person name="Ch S."/>
            <person name="Ch V.R."/>
        </authorList>
    </citation>
    <scope>NUCLEOTIDE SEQUENCE [LARGE SCALE GENOMIC DNA]</scope>
    <source>
        <strain evidence="3 4">JC819</strain>
    </source>
</reference>
<keyword evidence="2" id="KW-1133">Transmembrane helix</keyword>
<evidence type="ECO:0000313" key="3">
    <source>
        <dbReference type="EMBL" id="MDM4014142.1"/>
    </source>
</evidence>
<sequence length="243" mass="27041">MQSHPDDRPDSETLSDAEHNLASENSSAAQESLPAEGHVQQRHADKYNDPRVQITRRGILFGVVVLVFGIVGSFISIWARRTQLEKTTEFWGEDVVTAFQLAEEVELQPMFNQPEANGTPVRLSGMPGLGHLRHVLLDDRSYAWGSVTQKELASGASDDPSSDDSASDQLIVLHWSDPTAGRFEDLSVAIELEQGWVGKLGGGKKVLLNERYREAVPKYLKRIADFEPIRVENRKDPNPEPES</sequence>
<evidence type="ECO:0000256" key="1">
    <source>
        <dbReference type="SAM" id="MobiDB-lite"/>
    </source>
</evidence>
<protein>
    <recommendedName>
        <fullName evidence="5">Transmembrane protein</fullName>
    </recommendedName>
</protein>
<evidence type="ECO:0000256" key="2">
    <source>
        <dbReference type="SAM" id="Phobius"/>
    </source>
</evidence>
<dbReference type="Proteomes" id="UP001239462">
    <property type="component" value="Unassembled WGS sequence"/>
</dbReference>
<keyword evidence="4" id="KW-1185">Reference proteome</keyword>
<organism evidence="3 4">
    <name type="scientific">Roseiconus lacunae</name>
    <dbReference type="NCBI Taxonomy" id="2605694"/>
    <lineage>
        <taxon>Bacteria</taxon>
        <taxon>Pseudomonadati</taxon>
        <taxon>Planctomycetota</taxon>
        <taxon>Planctomycetia</taxon>
        <taxon>Pirellulales</taxon>
        <taxon>Pirellulaceae</taxon>
        <taxon>Roseiconus</taxon>
    </lineage>
</organism>
<feature type="compositionally biased region" description="Basic and acidic residues" evidence="1">
    <location>
        <begin position="1"/>
        <end position="21"/>
    </location>
</feature>
<evidence type="ECO:0000313" key="4">
    <source>
        <dbReference type="Proteomes" id="UP001239462"/>
    </source>
</evidence>
<comment type="caution">
    <text evidence="3">The sequence shown here is derived from an EMBL/GenBank/DDBJ whole genome shotgun (WGS) entry which is preliminary data.</text>
</comment>
<dbReference type="EMBL" id="JASZZN010000001">
    <property type="protein sequence ID" value="MDM4014142.1"/>
    <property type="molecule type" value="Genomic_DNA"/>
</dbReference>
<evidence type="ECO:0008006" key="5">
    <source>
        <dbReference type="Google" id="ProtNLM"/>
    </source>
</evidence>
<keyword evidence="2" id="KW-0812">Transmembrane</keyword>
<feature type="region of interest" description="Disordered" evidence="1">
    <location>
        <begin position="1"/>
        <end position="46"/>
    </location>
</feature>
<gene>
    <name evidence="3" type="ORF">QTN89_01785</name>
</gene>